<dbReference type="InterPro" id="IPR003593">
    <property type="entry name" value="AAA+_ATPase"/>
</dbReference>
<dbReference type="SMART" id="SM00382">
    <property type="entry name" value="AAA"/>
    <property type="match status" value="1"/>
</dbReference>
<feature type="domain" description="AAA+ ATPase" evidence="1">
    <location>
        <begin position="51"/>
        <end position="213"/>
    </location>
</feature>
<dbReference type="EMBL" id="WHLY01000002">
    <property type="protein sequence ID" value="MPR35384.1"/>
    <property type="molecule type" value="Genomic_DNA"/>
</dbReference>
<dbReference type="AlphaFoldDB" id="A0A7C9FA66"/>
<protein>
    <submittedName>
        <fullName evidence="2">AAA family ATPase</fullName>
    </submittedName>
</protein>
<dbReference type="RefSeq" id="WP_152762387.1">
    <property type="nucleotide sequence ID" value="NZ_WHLY01000002.1"/>
</dbReference>
<accession>A0A7C9FA66</accession>
<dbReference type="Pfam" id="PF13191">
    <property type="entry name" value="AAA_16"/>
    <property type="match status" value="1"/>
</dbReference>
<reference evidence="2 3" key="1">
    <citation type="submission" date="2019-10" db="EMBL/GenBank/DDBJ databases">
        <title>Draft Genome Sequence of Cytophagaceae sp. SJW1-29.</title>
        <authorList>
            <person name="Choi A."/>
        </authorList>
    </citation>
    <scope>NUCLEOTIDE SEQUENCE [LARGE SCALE GENOMIC DNA]</scope>
    <source>
        <strain evidence="2 3">SJW1-29</strain>
    </source>
</reference>
<evidence type="ECO:0000313" key="2">
    <source>
        <dbReference type="EMBL" id="MPR35384.1"/>
    </source>
</evidence>
<evidence type="ECO:0000259" key="1">
    <source>
        <dbReference type="SMART" id="SM00382"/>
    </source>
</evidence>
<organism evidence="2 3">
    <name type="scientific">Salmonirosea aquatica</name>
    <dbReference type="NCBI Taxonomy" id="2654236"/>
    <lineage>
        <taxon>Bacteria</taxon>
        <taxon>Pseudomonadati</taxon>
        <taxon>Bacteroidota</taxon>
        <taxon>Cytophagia</taxon>
        <taxon>Cytophagales</taxon>
        <taxon>Spirosomataceae</taxon>
        <taxon>Salmonirosea</taxon>
    </lineage>
</organism>
<name>A0A7C9FA66_9BACT</name>
<dbReference type="Proteomes" id="UP000479293">
    <property type="component" value="Unassembled WGS sequence"/>
</dbReference>
<dbReference type="Gene3D" id="3.40.50.300">
    <property type="entry name" value="P-loop containing nucleotide triphosphate hydrolases"/>
    <property type="match status" value="1"/>
</dbReference>
<comment type="caution">
    <text evidence="2">The sequence shown here is derived from an EMBL/GenBank/DDBJ whole genome shotgun (WGS) entry which is preliminary data.</text>
</comment>
<dbReference type="InterPro" id="IPR027417">
    <property type="entry name" value="P-loop_NTPase"/>
</dbReference>
<evidence type="ECO:0000313" key="3">
    <source>
        <dbReference type="Proteomes" id="UP000479293"/>
    </source>
</evidence>
<sequence>MSEETGFKTTQIGIFNPGRLSDREIERAFITRIKLFEYLLQGIVSETPGTIPQHYLIIGQRGMGKSTLLHRIAVELRKEPHRKSFLPLTFPEEQYNVDRLSKFWLNCLDALADALDREGSTDQLDQLDLDISRWASTARDSSATQLYEYFAQWVHRTARRPVLLVDNLGLIFDRLAREEQHQLRAILMDKDAPILVGASANTLTDTVEYGAPFYDAFQTQYLKKLTFEETMEVLENLAQMTGNSEFAITLRGNRARLRTLYQLTGGTPRTIVMLYPLIRGGFSLEVQTDLEGLMDVMTPCTRPVLKNFPSKCRSFSTQWRYIGTPSLWMTCARLPNSKTPNFLLNLNASTR</sequence>
<gene>
    <name evidence="2" type="ORF">GBK04_19010</name>
</gene>
<dbReference type="InterPro" id="IPR041664">
    <property type="entry name" value="AAA_16"/>
</dbReference>
<dbReference type="SUPFAM" id="SSF52540">
    <property type="entry name" value="P-loop containing nucleoside triphosphate hydrolases"/>
    <property type="match status" value="1"/>
</dbReference>
<proteinExistence type="predicted"/>
<keyword evidence="3" id="KW-1185">Reference proteome</keyword>